<keyword evidence="11" id="KW-0238">DNA-binding</keyword>
<dbReference type="InterPro" id="IPR000014">
    <property type="entry name" value="PAS"/>
</dbReference>
<evidence type="ECO:0000256" key="7">
    <source>
        <dbReference type="ARBA" id="ARBA00022771"/>
    </source>
</evidence>
<dbReference type="HOGENOM" id="CLU_007918_0_0_1"/>
<dbReference type="PANTHER" id="PTHR47429">
    <property type="entry name" value="PROTEIN TWIN LOV 1"/>
    <property type="match status" value="1"/>
</dbReference>
<keyword evidence="1" id="KW-0600">Photoreceptor protein</keyword>
<evidence type="ECO:0000313" key="18">
    <source>
        <dbReference type="Proteomes" id="UP000053647"/>
    </source>
</evidence>
<evidence type="ECO:0000256" key="6">
    <source>
        <dbReference type="ARBA" id="ARBA00022737"/>
    </source>
</evidence>
<dbReference type="CDD" id="cd00130">
    <property type="entry name" value="PAS"/>
    <property type="match status" value="1"/>
</dbReference>
<reference evidence="18" key="2">
    <citation type="submission" date="2015-01" db="EMBL/GenBank/DDBJ databases">
        <title>Evolutionary Origins and Diversification of the Mycorrhizal Mutualists.</title>
        <authorList>
            <consortium name="DOE Joint Genome Institute"/>
            <consortium name="Mycorrhizal Genomics Consortium"/>
            <person name="Kohler A."/>
            <person name="Kuo A."/>
            <person name="Nagy L.G."/>
            <person name="Floudas D."/>
            <person name="Copeland A."/>
            <person name="Barry K.W."/>
            <person name="Cichocki N."/>
            <person name="Veneault-Fourrey C."/>
            <person name="LaButti K."/>
            <person name="Lindquist E.A."/>
            <person name="Lipzen A."/>
            <person name="Lundell T."/>
            <person name="Morin E."/>
            <person name="Murat C."/>
            <person name="Riley R."/>
            <person name="Ohm R."/>
            <person name="Sun H."/>
            <person name="Tunlid A."/>
            <person name="Henrissat B."/>
            <person name="Grigoriev I.V."/>
            <person name="Hibbett D.S."/>
            <person name="Martin F."/>
        </authorList>
    </citation>
    <scope>NUCLEOTIDE SEQUENCE [LARGE SCALE GENOMIC DNA]</scope>
    <source>
        <strain evidence="18">ATCC 200175</strain>
    </source>
</reference>
<keyword evidence="13" id="KW-0804">Transcription</keyword>
<dbReference type="GO" id="GO:0009881">
    <property type="term" value="F:photoreceptor activity"/>
    <property type="evidence" value="ECO:0007669"/>
    <property type="project" value="UniProtKB-KW"/>
</dbReference>
<keyword evidence="4" id="KW-0288">FMN</keyword>
<evidence type="ECO:0000256" key="2">
    <source>
        <dbReference type="ARBA" id="ARBA00022606"/>
    </source>
</evidence>
<evidence type="ECO:0000259" key="16">
    <source>
        <dbReference type="PROSITE" id="PS50112"/>
    </source>
</evidence>
<feature type="domain" description="PAS" evidence="16">
    <location>
        <begin position="542"/>
        <end position="605"/>
    </location>
</feature>
<evidence type="ECO:0000256" key="13">
    <source>
        <dbReference type="ARBA" id="ARBA00023163"/>
    </source>
</evidence>
<dbReference type="SMART" id="SM00091">
    <property type="entry name" value="PAS"/>
    <property type="match status" value="2"/>
</dbReference>
<dbReference type="Pfam" id="PF13426">
    <property type="entry name" value="PAS_9"/>
    <property type="match status" value="1"/>
</dbReference>
<keyword evidence="14" id="KW-0675">Receptor</keyword>
<keyword evidence="10" id="KW-0805">Transcription regulation</keyword>
<evidence type="ECO:0000256" key="14">
    <source>
        <dbReference type="ARBA" id="ARBA00023170"/>
    </source>
</evidence>
<dbReference type="GO" id="GO:0006355">
    <property type="term" value="P:regulation of DNA-templated transcription"/>
    <property type="evidence" value="ECO:0007669"/>
    <property type="project" value="InterPro"/>
</dbReference>
<dbReference type="NCBIfam" id="TIGR00229">
    <property type="entry name" value="sensory_box"/>
    <property type="match status" value="1"/>
</dbReference>
<dbReference type="GO" id="GO:0005634">
    <property type="term" value="C:nucleus"/>
    <property type="evidence" value="ECO:0007669"/>
    <property type="project" value="TreeGrafter"/>
</dbReference>
<feature type="domain" description="PAS" evidence="16">
    <location>
        <begin position="276"/>
        <end position="337"/>
    </location>
</feature>
<evidence type="ECO:0000256" key="10">
    <source>
        <dbReference type="ARBA" id="ARBA00023015"/>
    </source>
</evidence>
<feature type="compositionally biased region" description="Polar residues" evidence="15">
    <location>
        <begin position="14"/>
        <end position="32"/>
    </location>
</feature>
<evidence type="ECO:0000256" key="8">
    <source>
        <dbReference type="ARBA" id="ARBA00022833"/>
    </source>
</evidence>
<gene>
    <name evidence="17" type="ORF">PAXINDRAFT_155414</name>
</gene>
<keyword evidence="18" id="KW-1185">Reference proteome</keyword>
<evidence type="ECO:0000256" key="12">
    <source>
        <dbReference type="ARBA" id="ARBA00023159"/>
    </source>
</evidence>
<dbReference type="FunFam" id="3.30.450.20:FF:000064">
    <property type="entry name" value="Vivid PAS protein VVD"/>
    <property type="match status" value="1"/>
</dbReference>
<dbReference type="Gene3D" id="3.30.450.20">
    <property type="entry name" value="PAS domain"/>
    <property type="match status" value="2"/>
</dbReference>
<dbReference type="EMBL" id="KN819335">
    <property type="protein sequence ID" value="KIJ15862.1"/>
    <property type="molecule type" value="Genomic_DNA"/>
</dbReference>
<evidence type="ECO:0000256" key="11">
    <source>
        <dbReference type="ARBA" id="ARBA00023125"/>
    </source>
</evidence>
<dbReference type="InterPro" id="IPR035965">
    <property type="entry name" value="PAS-like_dom_sf"/>
</dbReference>
<evidence type="ECO:0000256" key="3">
    <source>
        <dbReference type="ARBA" id="ARBA00022630"/>
    </source>
</evidence>
<feature type="region of interest" description="Disordered" evidence="15">
    <location>
        <begin position="1"/>
        <end position="39"/>
    </location>
</feature>
<dbReference type="Proteomes" id="UP000053647">
    <property type="component" value="Unassembled WGS sequence"/>
</dbReference>
<accession>A0A0C9U916</accession>
<evidence type="ECO:0000256" key="4">
    <source>
        <dbReference type="ARBA" id="ARBA00022643"/>
    </source>
</evidence>
<sequence length="1120" mass="119255">MPFEQYLRADDQDINSTTADHQNNNYPQSYSNFHDPRPRYQDSSFHYADGHPHFPDPPRQYDVQHYHPHTVQFQIPQFMLNGPPILAPGGGAEVLPAGLLDSPNSLASSWFSNNGFAPALISKQDSAHLTTSDASNPNAYDAFRASGSHHSPPDFSSPFTAHVNPQEQPPPQIEVPALYTSDLSHAPPVITPPSSLPSLNTAQHVFSNALVPHPIPPFPITAPSAVGLPVYSTSGFDIISILSRIINRPNPTVHLGPVDFSCSFAIADARRHDCPIVYASPTFYRLTGYSEDEVVGRNCRFLQSPMGHVAKNETRRFVSPEAVSYMRKSLSSFKECQTSLINYRKGGQAFINLVTIIPLRGGVHNLPEEADEVVYFVGFQVDLTEQPSRILEKLRDGSYCTNYSTWGMNGIPGDLGLPGLGQGLGQALGQLQQAQNVANIGVRGGKHGPVMSIVVSKELRSLIADTTFTDSVPISTGTNISGTTGTAEQGGNSTTTLAALATSAASGGVASSSAMNQNLTASGSSTPGSMSPPLSPSLSLLLLELLPDFLLVLSLKGSFLYVAPSVRLVLGYEPHELVGRSISDVCHPADLVPLMRELKEGSVSGMSAAGTLGGEGGTVTGMGSNVHPKPVDLLFRALPKTSTFSPFTQEPSSTEHGDPQTQAQSTSSDPSPSWDSHPNGSSGLVSITDSSSRSTSPPPYVWLECRGRLHVEPGKGRKAIILSGRARWMPVVRWGDVGKAGSISSLRGQGVQSRGGSSTSAGSISISLDTPSSSEGFKSELTGPHEFWALLSSQGTLLVASASVRDVLGWGVGEIIGRSIWGMVGGGGSGVKEQVEAELTMLDAPDVSNTDDPPPMIVTTSLVHKDTRFIPVQLIFYRTPRSHTHSRIPTQTSCTSPYVAISTPPIHPLNNPLRPLVCQVTVLTNADHQLDVDVGSCGPPPVSVQMDTDGSSTDMHPSHVSLFEELETARGSSWQYELQQLKFANQRLHEELHALEGANVGAGAGATTSTTEVNGGSSTSLGPPQSPSSSSLPLLPSSPALAPISVSYPRTQSHQLHPQWHCTSLMHSTRPISHSSSSQTQSSLHSQHPPSSDWSSLTGANDHAPNPLKRTWQSDDGPTT</sequence>
<dbReference type="GO" id="GO:0008270">
    <property type="term" value="F:zinc ion binding"/>
    <property type="evidence" value="ECO:0007669"/>
    <property type="project" value="UniProtKB-KW"/>
</dbReference>
<protein>
    <recommendedName>
        <fullName evidence="16">PAS domain-containing protein</fullName>
    </recommendedName>
</protein>
<feature type="region of interest" description="Disordered" evidence="15">
    <location>
        <begin position="1000"/>
        <end position="1036"/>
    </location>
</feature>
<feature type="compositionally biased region" description="Low complexity" evidence="15">
    <location>
        <begin position="659"/>
        <end position="676"/>
    </location>
</feature>
<feature type="compositionally biased region" description="Low complexity" evidence="15">
    <location>
        <begin position="744"/>
        <end position="774"/>
    </location>
</feature>
<dbReference type="Pfam" id="PF00989">
    <property type="entry name" value="PAS"/>
    <property type="match status" value="1"/>
</dbReference>
<feature type="region of interest" description="Disordered" evidence="15">
    <location>
        <begin position="644"/>
        <end position="699"/>
    </location>
</feature>
<keyword evidence="5" id="KW-0479">Metal-binding</keyword>
<evidence type="ECO:0000313" key="17">
    <source>
        <dbReference type="EMBL" id="KIJ15862.1"/>
    </source>
</evidence>
<dbReference type="SUPFAM" id="SSF55785">
    <property type="entry name" value="PYP-like sensor domain (PAS domain)"/>
    <property type="match status" value="2"/>
</dbReference>
<evidence type="ECO:0000256" key="1">
    <source>
        <dbReference type="ARBA" id="ARBA00022543"/>
    </source>
</evidence>
<keyword evidence="6" id="KW-0677">Repeat</keyword>
<feature type="region of interest" description="Disordered" evidence="15">
    <location>
        <begin position="1068"/>
        <end position="1120"/>
    </location>
</feature>
<dbReference type="AlphaFoldDB" id="A0A0C9U916"/>
<organism evidence="17 18">
    <name type="scientific">Paxillus involutus ATCC 200175</name>
    <dbReference type="NCBI Taxonomy" id="664439"/>
    <lineage>
        <taxon>Eukaryota</taxon>
        <taxon>Fungi</taxon>
        <taxon>Dikarya</taxon>
        <taxon>Basidiomycota</taxon>
        <taxon>Agaricomycotina</taxon>
        <taxon>Agaricomycetes</taxon>
        <taxon>Agaricomycetidae</taxon>
        <taxon>Boletales</taxon>
        <taxon>Paxilineae</taxon>
        <taxon>Paxillaceae</taxon>
        <taxon>Paxillus</taxon>
    </lineage>
</organism>
<dbReference type="GO" id="GO:0003677">
    <property type="term" value="F:DNA binding"/>
    <property type="evidence" value="ECO:0007669"/>
    <property type="project" value="UniProtKB-KW"/>
</dbReference>
<evidence type="ECO:0000256" key="5">
    <source>
        <dbReference type="ARBA" id="ARBA00022723"/>
    </source>
</evidence>
<keyword evidence="8" id="KW-0862">Zinc</keyword>
<dbReference type="OrthoDB" id="447251at2759"/>
<proteinExistence type="predicted"/>
<name>A0A0C9U916_PAXIN</name>
<evidence type="ECO:0000256" key="15">
    <source>
        <dbReference type="SAM" id="MobiDB-lite"/>
    </source>
</evidence>
<keyword evidence="2" id="KW-0716">Sensory transduction</keyword>
<feature type="compositionally biased region" description="Low complexity" evidence="15">
    <location>
        <begin position="1068"/>
        <end position="1092"/>
    </location>
</feature>
<keyword evidence="9" id="KW-0157">Chromophore</keyword>
<dbReference type="PROSITE" id="PS50112">
    <property type="entry name" value="PAS"/>
    <property type="match status" value="2"/>
</dbReference>
<evidence type="ECO:0000256" key="9">
    <source>
        <dbReference type="ARBA" id="ARBA00022991"/>
    </source>
</evidence>
<keyword evidence="7" id="KW-0863">Zinc-finger</keyword>
<dbReference type="PANTHER" id="PTHR47429:SF7">
    <property type="entry name" value="GATA-FACTOR"/>
    <property type="match status" value="1"/>
</dbReference>
<feature type="region of interest" description="Disordered" evidence="15">
    <location>
        <begin position="140"/>
        <end position="168"/>
    </location>
</feature>
<dbReference type="InterPro" id="IPR013767">
    <property type="entry name" value="PAS_fold"/>
</dbReference>
<feature type="region of interest" description="Disordered" evidence="15">
    <location>
        <begin position="743"/>
        <end position="776"/>
    </location>
</feature>
<feature type="compositionally biased region" description="Polar residues" evidence="15">
    <location>
        <begin position="678"/>
        <end position="689"/>
    </location>
</feature>
<keyword evidence="3" id="KW-0285">Flavoprotein</keyword>
<reference evidence="17 18" key="1">
    <citation type="submission" date="2014-06" db="EMBL/GenBank/DDBJ databases">
        <authorList>
            <consortium name="DOE Joint Genome Institute"/>
            <person name="Kuo A."/>
            <person name="Kohler A."/>
            <person name="Nagy L.G."/>
            <person name="Floudas D."/>
            <person name="Copeland A."/>
            <person name="Barry K.W."/>
            <person name="Cichocki N."/>
            <person name="Veneault-Fourrey C."/>
            <person name="LaButti K."/>
            <person name="Lindquist E.A."/>
            <person name="Lipzen A."/>
            <person name="Lundell T."/>
            <person name="Morin E."/>
            <person name="Murat C."/>
            <person name="Sun H."/>
            <person name="Tunlid A."/>
            <person name="Henrissat B."/>
            <person name="Grigoriev I.V."/>
            <person name="Hibbett D.S."/>
            <person name="Martin F."/>
            <person name="Nordberg H.P."/>
            <person name="Cantor M.N."/>
            <person name="Hua S.X."/>
        </authorList>
    </citation>
    <scope>NUCLEOTIDE SEQUENCE [LARGE SCALE GENOMIC DNA]</scope>
    <source>
        <strain evidence="17 18">ATCC 200175</strain>
    </source>
</reference>
<keyword evidence="12" id="KW-0010">Activator</keyword>
<feature type="compositionally biased region" description="Low complexity" evidence="15">
    <location>
        <begin position="146"/>
        <end position="159"/>
    </location>
</feature>